<proteinExistence type="predicted"/>
<name>A0A517NG74_9BACT</name>
<feature type="region of interest" description="Disordered" evidence="1">
    <location>
        <begin position="1"/>
        <end position="31"/>
    </location>
</feature>
<dbReference type="EMBL" id="CP036525">
    <property type="protein sequence ID" value="QDT06126.1"/>
    <property type="molecule type" value="Genomic_DNA"/>
</dbReference>
<feature type="compositionally biased region" description="Basic and acidic residues" evidence="1">
    <location>
        <begin position="9"/>
        <end position="23"/>
    </location>
</feature>
<evidence type="ECO:0000256" key="1">
    <source>
        <dbReference type="SAM" id="MobiDB-lite"/>
    </source>
</evidence>
<dbReference type="Proteomes" id="UP000318538">
    <property type="component" value="Chromosome"/>
</dbReference>
<accession>A0A517NG74</accession>
<evidence type="ECO:0000313" key="3">
    <source>
        <dbReference type="Proteomes" id="UP000318538"/>
    </source>
</evidence>
<gene>
    <name evidence="2" type="ORF">K227x_45330</name>
</gene>
<dbReference type="AlphaFoldDB" id="A0A517NG74"/>
<protein>
    <submittedName>
        <fullName evidence="2">Uncharacterized protein</fullName>
    </submittedName>
</protein>
<evidence type="ECO:0000313" key="2">
    <source>
        <dbReference type="EMBL" id="QDT06126.1"/>
    </source>
</evidence>
<sequence length="78" mass="8753">MTGLTLRFHRSEQSPKPVTERSKKTSGCSETDRRIDLLASQTIAPELESRNLRPLASFFVAEVVKTFDDPTPIGKFTD</sequence>
<reference evidence="2 3" key="1">
    <citation type="submission" date="2019-02" db="EMBL/GenBank/DDBJ databases">
        <title>Deep-cultivation of Planctomycetes and their phenomic and genomic characterization uncovers novel biology.</title>
        <authorList>
            <person name="Wiegand S."/>
            <person name="Jogler M."/>
            <person name="Boedeker C."/>
            <person name="Pinto D."/>
            <person name="Vollmers J."/>
            <person name="Rivas-Marin E."/>
            <person name="Kohn T."/>
            <person name="Peeters S.H."/>
            <person name="Heuer A."/>
            <person name="Rast P."/>
            <person name="Oberbeckmann S."/>
            <person name="Bunk B."/>
            <person name="Jeske O."/>
            <person name="Meyerdierks A."/>
            <person name="Storesund J.E."/>
            <person name="Kallscheuer N."/>
            <person name="Luecker S."/>
            <person name="Lage O.M."/>
            <person name="Pohl T."/>
            <person name="Merkel B.J."/>
            <person name="Hornburger P."/>
            <person name="Mueller R.-W."/>
            <person name="Bruemmer F."/>
            <person name="Labrenz M."/>
            <person name="Spormann A.M."/>
            <person name="Op den Camp H."/>
            <person name="Overmann J."/>
            <person name="Amann R."/>
            <person name="Jetten M.S.M."/>
            <person name="Mascher T."/>
            <person name="Medema M.H."/>
            <person name="Devos D.P."/>
            <person name="Kaster A.-K."/>
            <person name="Ovreas L."/>
            <person name="Rohde M."/>
            <person name="Galperin M.Y."/>
            <person name="Jogler C."/>
        </authorList>
    </citation>
    <scope>NUCLEOTIDE SEQUENCE [LARGE SCALE GENOMIC DNA]</scope>
    <source>
        <strain evidence="2 3">K22_7</strain>
    </source>
</reference>
<keyword evidence="3" id="KW-1185">Reference proteome</keyword>
<dbReference type="KEGG" id="rlc:K227x_45330"/>
<organism evidence="2 3">
    <name type="scientific">Rubripirellula lacrimiformis</name>
    <dbReference type="NCBI Taxonomy" id="1930273"/>
    <lineage>
        <taxon>Bacteria</taxon>
        <taxon>Pseudomonadati</taxon>
        <taxon>Planctomycetota</taxon>
        <taxon>Planctomycetia</taxon>
        <taxon>Pirellulales</taxon>
        <taxon>Pirellulaceae</taxon>
        <taxon>Rubripirellula</taxon>
    </lineage>
</organism>